<dbReference type="Gene3D" id="2.30.30.40">
    <property type="entry name" value="SH3 Domains"/>
    <property type="match status" value="1"/>
</dbReference>
<dbReference type="PROSITE" id="PS51781">
    <property type="entry name" value="SH3B"/>
    <property type="match status" value="1"/>
</dbReference>
<dbReference type="InterPro" id="IPR003646">
    <property type="entry name" value="SH3-like_bac-type"/>
</dbReference>
<name>A0A369TRL1_9RHOB</name>
<evidence type="ECO:0000313" key="3">
    <source>
        <dbReference type="Proteomes" id="UP000253977"/>
    </source>
</evidence>
<gene>
    <name evidence="2" type="ORF">DU478_00030</name>
</gene>
<evidence type="ECO:0000313" key="2">
    <source>
        <dbReference type="EMBL" id="RDD67911.1"/>
    </source>
</evidence>
<accession>A0A369TRL1</accession>
<protein>
    <submittedName>
        <fullName evidence="2">SH3 domain-containing protein</fullName>
    </submittedName>
</protein>
<dbReference type="AlphaFoldDB" id="A0A369TRL1"/>
<dbReference type="Pfam" id="PF08239">
    <property type="entry name" value="SH3_3"/>
    <property type="match status" value="1"/>
</dbReference>
<keyword evidence="3" id="KW-1185">Reference proteome</keyword>
<feature type="domain" description="SH3b" evidence="1">
    <location>
        <begin position="143"/>
        <end position="207"/>
    </location>
</feature>
<proteinExistence type="predicted"/>
<organism evidence="2 3">
    <name type="scientific">Thalassococcus profundi</name>
    <dbReference type="NCBI Taxonomy" id="2282382"/>
    <lineage>
        <taxon>Bacteria</taxon>
        <taxon>Pseudomonadati</taxon>
        <taxon>Pseudomonadota</taxon>
        <taxon>Alphaproteobacteria</taxon>
        <taxon>Rhodobacterales</taxon>
        <taxon>Roseobacteraceae</taxon>
        <taxon>Thalassococcus</taxon>
    </lineage>
</organism>
<dbReference type="Proteomes" id="UP000253977">
    <property type="component" value="Unassembled WGS sequence"/>
</dbReference>
<comment type="caution">
    <text evidence="2">The sequence shown here is derived from an EMBL/GenBank/DDBJ whole genome shotgun (WGS) entry which is preliminary data.</text>
</comment>
<dbReference type="RefSeq" id="WP_114508889.1">
    <property type="nucleotide sequence ID" value="NZ_QPMK01000001.1"/>
</dbReference>
<reference evidence="2 3" key="1">
    <citation type="submission" date="2018-07" db="EMBL/GenBank/DDBJ databases">
        <title>Thalassococcus profundi sp. nov., a marine bacterium isolated from deep seawater of Okinawa Trough.</title>
        <authorList>
            <person name="Yu M."/>
        </authorList>
    </citation>
    <scope>NUCLEOTIDE SEQUENCE [LARGE SCALE GENOMIC DNA]</scope>
    <source>
        <strain evidence="2 3">WRAS1</strain>
    </source>
</reference>
<evidence type="ECO:0000259" key="1">
    <source>
        <dbReference type="PROSITE" id="PS51781"/>
    </source>
</evidence>
<dbReference type="EMBL" id="QPMK01000001">
    <property type="protein sequence ID" value="RDD67911.1"/>
    <property type="molecule type" value="Genomic_DNA"/>
</dbReference>
<dbReference type="OrthoDB" id="7433551at2"/>
<dbReference type="SMART" id="SM00287">
    <property type="entry name" value="SH3b"/>
    <property type="match status" value="1"/>
</dbReference>
<sequence length="209" mass="22018">MKRFIFLTFAFMGWGFYEMSGGADFQAGPDLASAQATPSDIEADVVARADTSGNELIKLTPVTEVPELDITLASVDRAPTPQAEPETDAEQLAALVVEGISASETDTVAGSDAADAPEETDTAGNAGVLYSIDDFNRTATATQDVREVSGSRVNLRNGPGTNFSVVDQLGRGDEVIVLQNTGDGWLKLKVPATNRVGWMADFLVTASAE</sequence>